<dbReference type="InterPro" id="IPR013216">
    <property type="entry name" value="Methyltransf_11"/>
</dbReference>
<dbReference type="PANTHER" id="PTHR43591">
    <property type="entry name" value="METHYLTRANSFERASE"/>
    <property type="match status" value="1"/>
</dbReference>
<keyword evidence="2" id="KW-0808">Transferase</keyword>
<name>A0A830F939_9EURY</name>
<feature type="domain" description="Methyltransferase type 11" evidence="1">
    <location>
        <begin position="68"/>
        <end position="156"/>
    </location>
</feature>
<dbReference type="GO" id="GO:0008757">
    <property type="term" value="F:S-adenosylmethionine-dependent methyltransferase activity"/>
    <property type="evidence" value="ECO:0007669"/>
    <property type="project" value="InterPro"/>
</dbReference>
<dbReference type="InterPro" id="IPR029063">
    <property type="entry name" value="SAM-dependent_MTases_sf"/>
</dbReference>
<gene>
    <name evidence="2" type="ORF">GCM10009037_13910</name>
</gene>
<keyword evidence="3" id="KW-1185">Reference proteome</keyword>
<accession>A0A830F939</accession>
<evidence type="ECO:0000259" key="1">
    <source>
        <dbReference type="Pfam" id="PF08241"/>
    </source>
</evidence>
<dbReference type="SUPFAM" id="SSF53335">
    <property type="entry name" value="S-adenosyl-L-methionine-dependent methyltransferases"/>
    <property type="match status" value="1"/>
</dbReference>
<dbReference type="Proteomes" id="UP000628840">
    <property type="component" value="Unassembled WGS sequence"/>
</dbReference>
<organism evidence="2 3">
    <name type="scientific">Halarchaeum grantii</name>
    <dbReference type="NCBI Taxonomy" id="1193105"/>
    <lineage>
        <taxon>Archaea</taxon>
        <taxon>Methanobacteriati</taxon>
        <taxon>Methanobacteriota</taxon>
        <taxon>Stenosarchaea group</taxon>
        <taxon>Halobacteria</taxon>
        <taxon>Halobacteriales</taxon>
        <taxon>Halobacteriaceae</taxon>
    </lineage>
</organism>
<dbReference type="CDD" id="cd02440">
    <property type="entry name" value="AdoMet_MTases"/>
    <property type="match status" value="1"/>
</dbReference>
<dbReference type="Pfam" id="PF08241">
    <property type="entry name" value="Methyltransf_11"/>
    <property type="match status" value="1"/>
</dbReference>
<dbReference type="AlphaFoldDB" id="A0A830F939"/>
<proteinExistence type="predicted"/>
<dbReference type="Gene3D" id="3.40.50.150">
    <property type="entry name" value="Vaccinia Virus protein VP39"/>
    <property type="match status" value="1"/>
</dbReference>
<dbReference type="GO" id="GO:0032259">
    <property type="term" value="P:methylation"/>
    <property type="evidence" value="ECO:0007669"/>
    <property type="project" value="UniProtKB-KW"/>
</dbReference>
<comment type="caution">
    <text evidence="2">The sequence shown here is derived from an EMBL/GenBank/DDBJ whole genome shotgun (WGS) entry which is preliminary data.</text>
</comment>
<dbReference type="RefSeq" id="WP_188881429.1">
    <property type="nucleotide sequence ID" value="NZ_BMPF01000002.1"/>
</dbReference>
<reference evidence="2 3" key="1">
    <citation type="journal article" date="2019" name="Int. J. Syst. Evol. Microbiol.">
        <title>The Global Catalogue of Microorganisms (GCM) 10K type strain sequencing project: providing services to taxonomists for standard genome sequencing and annotation.</title>
        <authorList>
            <consortium name="The Broad Institute Genomics Platform"/>
            <consortium name="The Broad Institute Genome Sequencing Center for Infectious Disease"/>
            <person name="Wu L."/>
            <person name="Ma J."/>
        </authorList>
    </citation>
    <scope>NUCLEOTIDE SEQUENCE [LARGE SCALE GENOMIC DNA]</scope>
    <source>
        <strain evidence="2 3">JCM 19585</strain>
    </source>
</reference>
<evidence type="ECO:0000313" key="3">
    <source>
        <dbReference type="Proteomes" id="UP000628840"/>
    </source>
</evidence>
<sequence length="225" mass="24212">MSDDPDDRTVRDDDFPEADGRASYLHAVREGYDELARVHREARTAVGEPGIDHVDAVARDLPDGALVLDAGCGAGVPVLSRFDLAFDVVGLDLSREQLGRAHERSPTAGLVQGDMSALPFRDGVFDGLVALHSIIHVPREAHASVYAEFHRVLADGAPALVTTGTDAYEGGTPNWLGSGVEMHWSFPVAEETLASLRDAGFTVEEETRVPDEHGGGEFLFVRVRA</sequence>
<dbReference type="OrthoDB" id="8915at2157"/>
<evidence type="ECO:0000313" key="2">
    <source>
        <dbReference type="EMBL" id="GGL31393.1"/>
    </source>
</evidence>
<keyword evidence="2" id="KW-0489">Methyltransferase</keyword>
<dbReference type="EMBL" id="BMPF01000002">
    <property type="protein sequence ID" value="GGL31393.1"/>
    <property type="molecule type" value="Genomic_DNA"/>
</dbReference>
<protein>
    <submittedName>
        <fullName evidence="2">Methyltransferase type 11</fullName>
    </submittedName>
</protein>